<dbReference type="PANTHER" id="PTHR33327">
    <property type="entry name" value="ENDONUCLEASE"/>
    <property type="match status" value="1"/>
</dbReference>
<sequence>MESENSTIKVEEPVQTITVSSRIPEFWQDVPRLCFIQAEAVLHPQRLTDEAKCHLIITKLGKDAITQVTDILESPPKTGKYEVLKNSACQVVVRNFIQGFGISVMQRPTRSPDLNMIERLLDHLKRNVQSHDSAPTTLQELKDAVIQEWDTISLKRKF</sequence>
<keyword evidence="3" id="KW-1185">Reference proteome</keyword>
<dbReference type="InterPro" id="IPR055469">
    <property type="entry name" value="DUF7041"/>
</dbReference>
<dbReference type="Pfam" id="PF23055">
    <property type="entry name" value="DUF7041"/>
    <property type="match status" value="1"/>
</dbReference>
<reference evidence="2" key="1">
    <citation type="submission" date="2022-03" db="EMBL/GenBank/DDBJ databases">
        <authorList>
            <person name="Tunstrom K."/>
        </authorList>
    </citation>
    <scope>NUCLEOTIDE SEQUENCE</scope>
</reference>
<feature type="domain" description="DUF7041" evidence="1">
    <location>
        <begin position="23"/>
        <end position="90"/>
    </location>
</feature>
<dbReference type="PANTHER" id="PTHR33327:SF3">
    <property type="entry name" value="RNA-DIRECTED DNA POLYMERASE"/>
    <property type="match status" value="1"/>
</dbReference>
<gene>
    <name evidence="2" type="ORF">EEDITHA_LOCUS8218</name>
</gene>
<evidence type="ECO:0000313" key="3">
    <source>
        <dbReference type="Proteomes" id="UP001153954"/>
    </source>
</evidence>
<dbReference type="Proteomes" id="UP001153954">
    <property type="component" value="Unassembled WGS sequence"/>
</dbReference>
<protein>
    <recommendedName>
        <fullName evidence="1">DUF7041 domain-containing protein</fullName>
    </recommendedName>
</protein>
<evidence type="ECO:0000259" key="1">
    <source>
        <dbReference type="Pfam" id="PF23055"/>
    </source>
</evidence>
<organism evidence="2 3">
    <name type="scientific">Euphydryas editha</name>
    <name type="common">Edith's checkerspot</name>
    <dbReference type="NCBI Taxonomy" id="104508"/>
    <lineage>
        <taxon>Eukaryota</taxon>
        <taxon>Metazoa</taxon>
        <taxon>Ecdysozoa</taxon>
        <taxon>Arthropoda</taxon>
        <taxon>Hexapoda</taxon>
        <taxon>Insecta</taxon>
        <taxon>Pterygota</taxon>
        <taxon>Neoptera</taxon>
        <taxon>Endopterygota</taxon>
        <taxon>Lepidoptera</taxon>
        <taxon>Glossata</taxon>
        <taxon>Ditrysia</taxon>
        <taxon>Papilionoidea</taxon>
        <taxon>Nymphalidae</taxon>
        <taxon>Nymphalinae</taxon>
        <taxon>Euphydryas</taxon>
    </lineage>
</organism>
<dbReference type="AlphaFoldDB" id="A0AAU9TXT1"/>
<accession>A0AAU9TXT1</accession>
<dbReference type="Gene3D" id="3.30.420.10">
    <property type="entry name" value="Ribonuclease H-like superfamily/Ribonuclease H"/>
    <property type="match status" value="1"/>
</dbReference>
<comment type="caution">
    <text evidence="2">The sequence shown here is derived from an EMBL/GenBank/DDBJ whole genome shotgun (WGS) entry which is preliminary data.</text>
</comment>
<name>A0AAU9TXT1_EUPED</name>
<proteinExistence type="predicted"/>
<dbReference type="EMBL" id="CAKOGL010000011">
    <property type="protein sequence ID" value="CAH2092464.1"/>
    <property type="molecule type" value="Genomic_DNA"/>
</dbReference>
<evidence type="ECO:0000313" key="2">
    <source>
        <dbReference type="EMBL" id="CAH2092464.1"/>
    </source>
</evidence>
<dbReference type="GO" id="GO:0003676">
    <property type="term" value="F:nucleic acid binding"/>
    <property type="evidence" value="ECO:0007669"/>
    <property type="project" value="InterPro"/>
</dbReference>
<dbReference type="InterPro" id="IPR036397">
    <property type="entry name" value="RNaseH_sf"/>
</dbReference>